<evidence type="ECO:0000256" key="4">
    <source>
        <dbReference type="ARBA" id="ARBA00022516"/>
    </source>
</evidence>
<organism evidence="11 12">
    <name type="scientific">Algoriphagus marincola</name>
    <dbReference type="NCBI Taxonomy" id="264027"/>
    <lineage>
        <taxon>Bacteria</taxon>
        <taxon>Pseudomonadati</taxon>
        <taxon>Bacteroidota</taxon>
        <taxon>Cytophagia</taxon>
        <taxon>Cytophagales</taxon>
        <taxon>Cyclobacteriaceae</taxon>
        <taxon>Algoriphagus</taxon>
    </lineage>
</organism>
<dbReference type="PANTHER" id="PTHR30372">
    <property type="entry name" value="LIPID-A-DISACCHARIDE SYNTHASE"/>
    <property type="match status" value="1"/>
</dbReference>
<proteinExistence type="predicted"/>
<evidence type="ECO:0000313" key="12">
    <source>
        <dbReference type="Proteomes" id="UP000766609"/>
    </source>
</evidence>
<dbReference type="EMBL" id="JAHVHP010000001">
    <property type="protein sequence ID" value="MBY5949529.1"/>
    <property type="molecule type" value="Genomic_DNA"/>
</dbReference>
<evidence type="ECO:0000256" key="9">
    <source>
        <dbReference type="ARBA" id="ARBA00048975"/>
    </source>
</evidence>
<dbReference type="Pfam" id="PF02684">
    <property type="entry name" value="LpxB"/>
    <property type="match status" value="1"/>
</dbReference>
<keyword evidence="4" id="KW-0444">Lipid biosynthesis</keyword>
<evidence type="ECO:0000256" key="7">
    <source>
        <dbReference type="ARBA" id="ARBA00022679"/>
    </source>
</evidence>
<keyword evidence="12" id="KW-1185">Reference proteome</keyword>
<keyword evidence="6 11" id="KW-0328">Glycosyltransferase</keyword>
<evidence type="ECO:0000256" key="8">
    <source>
        <dbReference type="ARBA" id="ARBA00023098"/>
    </source>
</evidence>
<dbReference type="PANTHER" id="PTHR30372:SF4">
    <property type="entry name" value="LIPID-A-DISACCHARIDE SYNTHASE, MITOCHONDRIAL-RELATED"/>
    <property type="match status" value="1"/>
</dbReference>
<sequence length="371" mass="41784">MVKNKKLYIISGERSGDLHASNLVRAMHKLDSTIQFRGMGGTYSQEAGVDLAVNYSEVALMGFLEVVLGFRKVLKYLKIVKDDLNAFQPDALILIDYGGFNMRIAAFAKKKGIPVHYYIPPKVWAWNQKRALKLKAITDQIYSILPFEPGFFKRFEMDVEYVGNPLFDEIKKFTPHEFFFQKNELSYAPIIALLPGSRKQEINAMLQEMVNLVSKFPNAQWVVAGVDSLDSKLYEPATKAGIKVIFNQTYDLLSHATAAVVTSGTATLETALFRVPQVVVYRTSPLSYAIGKKLIRVPFISLVNLIAEREVAKELIQGEFSAENIQAELQRILSNPVYKGQMLQGYDEIFERLGDQSASETVARHILNSLN</sequence>
<dbReference type="GO" id="GO:0008915">
    <property type="term" value="F:lipid-A-disaccharide synthase activity"/>
    <property type="evidence" value="ECO:0007669"/>
    <property type="project" value="UniProtKB-EC"/>
</dbReference>
<name>A0ABS7MZN8_9BACT</name>
<dbReference type="SUPFAM" id="SSF53756">
    <property type="entry name" value="UDP-Glycosyltransferase/glycogen phosphorylase"/>
    <property type="match status" value="1"/>
</dbReference>
<evidence type="ECO:0000256" key="10">
    <source>
        <dbReference type="NCBIfam" id="TIGR00215"/>
    </source>
</evidence>
<dbReference type="InterPro" id="IPR003835">
    <property type="entry name" value="Glyco_trans_19"/>
</dbReference>
<accession>A0ABS7MZN8</accession>
<comment type="caution">
    <text evidence="11">The sequence shown here is derived from an EMBL/GenBank/DDBJ whole genome shotgun (WGS) entry which is preliminary data.</text>
</comment>
<evidence type="ECO:0000313" key="11">
    <source>
        <dbReference type="EMBL" id="MBY5949529.1"/>
    </source>
</evidence>
<evidence type="ECO:0000256" key="6">
    <source>
        <dbReference type="ARBA" id="ARBA00022676"/>
    </source>
</evidence>
<comment type="function">
    <text evidence="1">Condensation of UDP-2,3-diacylglucosamine and 2,3-diacylglucosamine-1-phosphate to form lipid A disaccharide, a precursor of lipid A, a phosphorylated glycolipid that anchors the lipopolysaccharide to the outer membrane of the cell.</text>
</comment>
<evidence type="ECO:0000256" key="1">
    <source>
        <dbReference type="ARBA" id="ARBA00002056"/>
    </source>
</evidence>
<keyword evidence="8" id="KW-0443">Lipid metabolism</keyword>
<dbReference type="Proteomes" id="UP000766609">
    <property type="component" value="Unassembled WGS sequence"/>
</dbReference>
<keyword evidence="5" id="KW-0441">Lipid A biosynthesis</keyword>
<comment type="catalytic activity">
    <reaction evidence="9">
        <text>a lipid X + a UDP-2-N,3-O-bis[(3R)-3-hydroxyacyl]-alpha-D-glucosamine = a lipid A disaccharide + UDP + H(+)</text>
        <dbReference type="Rhea" id="RHEA:67828"/>
        <dbReference type="ChEBI" id="CHEBI:15378"/>
        <dbReference type="ChEBI" id="CHEBI:58223"/>
        <dbReference type="ChEBI" id="CHEBI:137748"/>
        <dbReference type="ChEBI" id="CHEBI:176338"/>
        <dbReference type="ChEBI" id="CHEBI:176343"/>
        <dbReference type="EC" id="2.4.1.182"/>
    </reaction>
</comment>
<dbReference type="NCBIfam" id="TIGR00215">
    <property type="entry name" value="lpxB"/>
    <property type="match status" value="1"/>
</dbReference>
<gene>
    <name evidence="11" type="primary">lpxB</name>
    <name evidence="11" type="ORF">KUV23_01020</name>
</gene>
<protein>
    <recommendedName>
        <fullName evidence="3 10">Lipid-A-disaccharide synthase</fullName>
        <ecNumber evidence="2 10">2.4.1.182</ecNumber>
    </recommendedName>
</protein>
<dbReference type="Gene3D" id="3.40.50.2000">
    <property type="entry name" value="Glycogen Phosphorylase B"/>
    <property type="match status" value="1"/>
</dbReference>
<evidence type="ECO:0000256" key="3">
    <source>
        <dbReference type="ARBA" id="ARBA00020902"/>
    </source>
</evidence>
<evidence type="ECO:0000256" key="5">
    <source>
        <dbReference type="ARBA" id="ARBA00022556"/>
    </source>
</evidence>
<evidence type="ECO:0000256" key="2">
    <source>
        <dbReference type="ARBA" id="ARBA00012687"/>
    </source>
</evidence>
<keyword evidence="7 11" id="KW-0808">Transferase</keyword>
<dbReference type="EC" id="2.4.1.182" evidence="2 10"/>
<reference evidence="11 12" key="1">
    <citation type="submission" date="2021-06" db="EMBL/GenBank/DDBJ databases">
        <title>44 bacteria genomes isolated from Dapeng, Shenzhen.</title>
        <authorList>
            <person name="Zheng W."/>
            <person name="Yu S."/>
            <person name="Huang Y."/>
        </authorList>
    </citation>
    <scope>NUCLEOTIDE SEQUENCE [LARGE SCALE GENOMIC DNA]</scope>
    <source>
        <strain evidence="11 12">DP5N14-6</strain>
    </source>
</reference>